<protein>
    <submittedName>
        <fullName evidence="1">Uncharacterized protein</fullName>
    </submittedName>
</protein>
<name>A0ABY3D4A3_9PSED</name>
<keyword evidence="2" id="KW-1185">Reference proteome</keyword>
<dbReference type="Proteomes" id="UP001165882">
    <property type="component" value="Unassembled WGS sequence"/>
</dbReference>
<evidence type="ECO:0000313" key="2">
    <source>
        <dbReference type="Proteomes" id="UP001165882"/>
    </source>
</evidence>
<organism evidence="1 2">
    <name type="scientific">Pseudomonas alloputida</name>
    <dbReference type="NCBI Taxonomy" id="1940621"/>
    <lineage>
        <taxon>Bacteria</taxon>
        <taxon>Pseudomonadati</taxon>
        <taxon>Pseudomonadota</taxon>
        <taxon>Gammaproteobacteria</taxon>
        <taxon>Pseudomonadales</taxon>
        <taxon>Pseudomonadaceae</taxon>
        <taxon>Pseudomonas</taxon>
    </lineage>
</organism>
<accession>A0ABY3D4A3</accession>
<comment type="caution">
    <text evidence="1">The sequence shown here is derived from an EMBL/GenBank/DDBJ whole genome shotgun (WGS) entry which is preliminary data.</text>
</comment>
<sequence length="62" mass="6644">MTGRICPVTDVACSGPFAGPPAPTGTARLQRLCSPCGSGRAREEAGGWQQNFHRPSAKIRFW</sequence>
<gene>
    <name evidence="1" type="ORF">DZA28_11100</name>
</gene>
<reference evidence="1 2" key="1">
    <citation type="journal article" date="2019" name="Biocontrol Sci. Technol.">
        <title>Pseudomonas putida strain B2017 produced as technical grade active ingredient controls fungal and bacterial crop diseases.</title>
        <authorList>
            <person name="Oliver C."/>
            <person name="Hernandez I."/>
            <person name="Caminal M."/>
            <person name="Lara J.M."/>
            <person name="Fernandez C."/>
        </authorList>
    </citation>
    <scope>NUCLEOTIDE SEQUENCE [LARGE SCALE GENOMIC DNA]</scope>
    <source>
        <strain evidence="1 2">B2017</strain>
    </source>
</reference>
<evidence type="ECO:0000313" key="1">
    <source>
        <dbReference type="EMBL" id="TRZ60461.1"/>
    </source>
</evidence>
<dbReference type="EMBL" id="QWEF01000001">
    <property type="protein sequence ID" value="TRZ60461.1"/>
    <property type="molecule type" value="Genomic_DNA"/>
</dbReference>
<proteinExistence type="predicted"/>